<dbReference type="InterPro" id="IPR051610">
    <property type="entry name" value="GPI/OXD"/>
</dbReference>
<proteinExistence type="predicted"/>
<evidence type="ECO:0000256" key="1">
    <source>
        <dbReference type="ARBA" id="ARBA00022723"/>
    </source>
</evidence>
<dbReference type="GO" id="GO:0046872">
    <property type="term" value="F:metal ion binding"/>
    <property type="evidence" value="ECO:0007669"/>
    <property type="project" value="UniProtKB-KW"/>
</dbReference>
<dbReference type="OrthoDB" id="122936at2"/>
<dbReference type="InterPro" id="IPR014710">
    <property type="entry name" value="RmlC-like_jellyroll"/>
</dbReference>
<organism evidence="3 4">
    <name type="scientific">Bordetella genomosp. 11</name>
    <dbReference type="NCBI Taxonomy" id="1416808"/>
    <lineage>
        <taxon>Bacteria</taxon>
        <taxon>Pseudomonadati</taxon>
        <taxon>Pseudomonadota</taxon>
        <taxon>Betaproteobacteria</taxon>
        <taxon>Burkholderiales</taxon>
        <taxon>Alcaligenaceae</taxon>
        <taxon>Bordetella</taxon>
    </lineage>
</organism>
<dbReference type="InterPro" id="IPR011051">
    <property type="entry name" value="RmlC_Cupin_sf"/>
</dbReference>
<dbReference type="PANTHER" id="PTHR35848:SF6">
    <property type="entry name" value="CUPIN TYPE-2 DOMAIN-CONTAINING PROTEIN"/>
    <property type="match status" value="1"/>
</dbReference>
<dbReference type="AlphaFoldDB" id="A0A261UYC4"/>
<keyword evidence="1" id="KW-0479">Metal-binding</keyword>
<gene>
    <name evidence="3" type="ORF">CAL28_02260</name>
</gene>
<dbReference type="RefSeq" id="WP_094839783.1">
    <property type="nucleotide sequence ID" value="NZ_NEVS01000001.1"/>
</dbReference>
<reference evidence="4" key="1">
    <citation type="submission" date="2017-05" db="EMBL/GenBank/DDBJ databases">
        <title>Complete and WGS of Bordetella genogroups.</title>
        <authorList>
            <person name="Spilker T."/>
            <person name="Lipuma J."/>
        </authorList>
    </citation>
    <scope>NUCLEOTIDE SEQUENCE [LARGE SCALE GENOMIC DNA]</scope>
    <source>
        <strain evidence="4">AU8856</strain>
    </source>
</reference>
<dbReference type="PANTHER" id="PTHR35848">
    <property type="entry name" value="OXALATE-BINDING PROTEIN"/>
    <property type="match status" value="1"/>
</dbReference>
<dbReference type="Gene3D" id="2.60.120.10">
    <property type="entry name" value="Jelly Rolls"/>
    <property type="match status" value="1"/>
</dbReference>
<dbReference type="SUPFAM" id="SSF51182">
    <property type="entry name" value="RmlC-like cupins"/>
    <property type="match status" value="1"/>
</dbReference>
<evidence type="ECO:0000313" key="3">
    <source>
        <dbReference type="EMBL" id="OZI66577.1"/>
    </source>
</evidence>
<keyword evidence="4" id="KW-1185">Reference proteome</keyword>
<accession>A0A261UYC4</accession>
<evidence type="ECO:0000313" key="4">
    <source>
        <dbReference type="Proteomes" id="UP000215767"/>
    </source>
</evidence>
<feature type="domain" description="Cupin type-2" evidence="2">
    <location>
        <begin position="50"/>
        <end position="119"/>
    </location>
</feature>
<dbReference type="Proteomes" id="UP000215767">
    <property type="component" value="Unassembled WGS sequence"/>
</dbReference>
<dbReference type="Pfam" id="PF07883">
    <property type="entry name" value="Cupin_2"/>
    <property type="match status" value="1"/>
</dbReference>
<name>A0A261UYC4_9BORD</name>
<sequence length="144" mass="15715">MSTSKTTRSGGPKPGIFRPSELTAYERGGGARTIPLVTAGDGATAFINGITEFAPGTKIPFHSHNCEESVVLLEGDAILDIDGQEHRLQPMDTTWIPPNVSHRFRNMSDTQPMKILWIYASVNATRTLTETGVTNPVALEHIKR</sequence>
<protein>
    <submittedName>
        <fullName evidence="3">Cupin</fullName>
    </submittedName>
</protein>
<comment type="caution">
    <text evidence="3">The sequence shown here is derived from an EMBL/GenBank/DDBJ whole genome shotgun (WGS) entry which is preliminary data.</text>
</comment>
<evidence type="ECO:0000259" key="2">
    <source>
        <dbReference type="Pfam" id="PF07883"/>
    </source>
</evidence>
<dbReference type="EMBL" id="NEVS01000001">
    <property type="protein sequence ID" value="OZI66577.1"/>
    <property type="molecule type" value="Genomic_DNA"/>
</dbReference>
<dbReference type="InterPro" id="IPR013096">
    <property type="entry name" value="Cupin_2"/>
</dbReference>